<feature type="region of interest" description="Disordered" evidence="1">
    <location>
        <begin position="1"/>
        <end position="72"/>
    </location>
</feature>
<feature type="compositionally biased region" description="Low complexity" evidence="1">
    <location>
        <begin position="61"/>
        <end position="72"/>
    </location>
</feature>
<dbReference type="EMBL" id="KN823109">
    <property type="protein sequence ID" value="KIO22429.1"/>
    <property type="molecule type" value="Genomic_DNA"/>
</dbReference>
<reference evidence="2 3" key="1">
    <citation type="submission" date="2014-04" db="EMBL/GenBank/DDBJ databases">
        <authorList>
            <consortium name="DOE Joint Genome Institute"/>
            <person name="Kuo A."/>
            <person name="Girlanda M."/>
            <person name="Perotto S."/>
            <person name="Kohler A."/>
            <person name="Nagy L.G."/>
            <person name="Floudas D."/>
            <person name="Copeland A."/>
            <person name="Barry K.W."/>
            <person name="Cichocki N."/>
            <person name="Veneault-Fourrey C."/>
            <person name="LaButti K."/>
            <person name="Lindquist E.A."/>
            <person name="Lipzen A."/>
            <person name="Lundell T."/>
            <person name="Morin E."/>
            <person name="Murat C."/>
            <person name="Sun H."/>
            <person name="Tunlid A."/>
            <person name="Henrissat B."/>
            <person name="Grigoriev I.V."/>
            <person name="Hibbett D.S."/>
            <person name="Martin F."/>
            <person name="Nordberg H.P."/>
            <person name="Cantor M.N."/>
            <person name="Hua S.X."/>
        </authorList>
    </citation>
    <scope>NUCLEOTIDE SEQUENCE [LARGE SCALE GENOMIC DNA]</scope>
    <source>
        <strain evidence="2 3">MUT 4182</strain>
    </source>
</reference>
<reference evidence="3" key="2">
    <citation type="submission" date="2015-01" db="EMBL/GenBank/DDBJ databases">
        <title>Evolutionary Origins and Diversification of the Mycorrhizal Mutualists.</title>
        <authorList>
            <consortium name="DOE Joint Genome Institute"/>
            <consortium name="Mycorrhizal Genomics Consortium"/>
            <person name="Kohler A."/>
            <person name="Kuo A."/>
            <person name="Nagy L.G."/>
            <person name="Floudas D."/>
            <person name="Copeland A."/>
            <person name="Barry K.W."/>
            <person name="Cichocki N."/>
            <person name="Veneault-Fourrey C."/>
            <person name="LaButti K."/>
            <person name="Lindquist E.A."/>
            <person name="Lipzen A."/>
            <person name="Lundell T."/>
            <person name="Morin E."/>
            <person name="Murat C."/>
            <person name="Riley R."/>
            <person name="Ohm R."/>
            <person name="Sun H."/>
            <person name="Tunlid A."/>
            <person name="Henrissat B."/>
            <person name="Grigoriev I.V."/>
            <person name="Hibbett D.S."/>
            <person name="Martin F."/>
        </authorList>
    </citation>
    <scope>NUCLEOTIDE SEQUENCE [LARGE SCALE GENOMIC DNA]</scope>
    <source>
        <strain evidence="3">MUT 4182</strain>
    </source>
</reference>
<feature type="region of interest" description="Disordered" evidence="1">
    <location>
        <begin position="357"/>
        <end position="384"/>
    </location>
</feature>
<dbReference type="OrthoDB" id="3304399at2759"/>
<dbReference type="Proteomes" id="UP000054248">
    <property type="component" value="Unassembled WGS sequence"/>
</dbReference>
<feature type="compositionally biased region" description="Pro residues" evidence="1">
    <location>
        <begin position="490"/>
        <end position="518"/>
    </location>
</feature>
<protein>
    <submittedName>
        <fullName evidence="2">Uncharacterized protein</fullName>
    </submittedName>
</protein>
<accession>A0A0C3QCS4</accession>
<evidence type="ECO:0000313" key="2">
    <source>
        <dbReference type="EMBL" id="KIO22429.1"/>
    </source>
</evidence>
<gene>
    <name evidence="2" type="ORF">M407DRAFT_28010</name>
</gene>
<feature type="compositionally biased region" description="Acidic residues" evidence="1">
    <location>
        <begin position="126"/>
        <end position="140"/>
    </location>
</feature>
<feature type="region of interest" description="Disordered" evidence="1">
    <location>
        <begin position="451"/>
        <end position="518"/>
    </location>
</feature>
<evidence type="ECO:0000256" key="1">
    <source>
        <dbReference type="SAM" id="MobiDB-lite"/>
    </source>
</evidence>
<dbReference type="HOGENOM" id="CLU_525993_0_0_1"/>
<organism evidence="2 3">
    <name type="scientific">Tulasnella calospora MUT 4182</name>
    <dbReference type="NCBI Taxonomy" id="1051891"/>
    <lineage>
        <taxon>Eukaryota</taxon>
        <taxon>Fungi</taxon>
        <taxon>Dikarya</taxon>
        <taxon>Basidiomycota</taxon>
        <taxon>Agaricomycotina</taxon>
        <taxon>Agaricomycetes</taxon>
        <taxon>Cantharellales</taxon>
        <taxon>Tulasnellaceae</taxon>
        <taxon>Tulasnella</taxon>
    </lineage>
</organism>
<feature type="compositionally biased region" description="Polar residues" evidence="1">
    <location>
        <begin position="16"/>
        <end position="30"/>
    </location>
</feature>
<keyword evidence="3" id="KW-1185">Reference proteome</keyword>
<sequence>MPPKNIKVAAKGNRPVTRSTAGSVATSSHVGSPPPEPLPQPTIQQPPSILESPYPPPPISQQPQPQFTQPPQAYIHPELASLRMSIGAMPITPGDRTVRIQMDVRRSPAYSAPQLMDPYSPRNLDDQGDQGQEQDDDSEEERNAVEYEVSRIQGGSNTSKQAVFNLRNRGISPRHPKHETRDLDHVFELLDKFLTLKPVPGRVERYHLDAKEWARIHKELTDIYLSRKHLEPSASIPLPPPWPGRFRTNGEDDVGEYDYIQVEELCILYRHLVETWLAQVWEQTPLTKERRIEKLPDKYRLKWKKLFADKSTVADEFKEIFGSEYEDRVEEDTIARLTVTNPERPFMSEKQLDERLDYRDSESELDPRARRERGQDRTINESRRYQEPVTFTLPHVPSNLVHTPYRTIPDHLGDRQRGRTLTEMFAPSQYAQGTSTVQRPATYAPTQMRRMNAGGRYGNGPPPGQPHDSSSDSSDAGRPPRRSGNGGGPPNRPPNQLPNFPPNRTPRAFVPPPGPPPP</sequence>
<feature type="region of interest" description="Disordered" evidence="1">
    <location>
        <begin position="109"/>
        <end position="143"/>
    </location>
</feature>
<evidence type="ECO:0000313" key="3">
    <source>
        <dbReference type="Proteomes" id="UP000054248"/>
    </source>
</evidence>
<dbReference type="AlphaFoldDB" id="A0A0C3QCS4"/>
<name>A0A0C3QCS4_9AGAM</name>
<feature type="compositionally biased region" description="Low complexity" evidence="1">
    <location>
        <begin position="41"/>
        <end position="52"/>
    </location>
</feature>
<proteinExistence type="predicted"/>